<gene>
    <name evidence="1" type="ORF">ERS852397_02700</name>
</gene>
<dbReference type="Proteomes" id="UP000095517">
    <property type="component" value="Unassembled WGS sequence"/>
</dbReference>
<proteinExistence type="predicted"/>
<dbReference type="EMBL" id="CYZH01000015">
    <property type="protein sequence ID" value="CUO74744.1"/>
    <property type="molecule type" value="Genomic_DNA"/>
</dbReference>
<dbReference type="AlphaFoldDB" id="A0A174HIL5"/>
<evidence type="ECO:0000313" key="2">
    <source>
        <dbReference type="Proteomes" id="UP000095517"/>
    </source>
</evidence>
<evidence type="ECO:0000313" key="1">
    <source>
        <dbReference type="EMBL" id="CUO74744.1"/>
    </source>
</evidence>
<sequence>MSAPEINNKYNYPIHLTNTDGTEYIFGGDDSACENTLQPLNHISCITSWKVSSITSVNGDNLRFSYRSKPIDEYPYSYYDFYTLETYFGDDPAHSLEPTEPGKPPHPGYWKGVNGKMNYYFLRAGEFKKWKVVNDEPYHQPGSHVEARPIERIDYDGGSVRFFYDKPSASLFILKRIEVYSRDTCIRTVCLNSSAASRERQDYYLLNNVEISGTDNNVVERYSFKYHSGFNKTYRNAVDYWGYYNGESGNTDLVPRVNLKMYGEVSPTEKPVDLTIGGAESKENDYLYASAFMLEEVTYPTGGCSQYNYEPHDIYLPEVDEYGRNSIRGGGPRLASIIEIPIVGKNIRRHFLYGKDCNFGGVGYSRFPVTPESFCQRLDKYYFVFSNYNYADFQGKSVTYSNMLSEQVDERVYYPCVAEEVNGVLTVHYNHYEEVDLRFQPDVIDVHDKLAMEDSCANYKRILTKPLNSTHSMPGLKYTIVRDIKPLATFENYCGESLPEHYWRLYGYGYNARHVDVVQRESDITESTHKYHDEEGGTLLQETETKAYLHPGVVSQINTDQEQVSIKYSGMEPPTGGYQVMRQKNVLSVPTETKHYVNGTLRKQIRYNYDINSDTNSGYSLSSIEESVGNNEQMRTVETYGTYLPCGKPCQITRIDGRNIAIVWSYGGKYPIAIAEGLQASDLTTAGINLKSVAVAHSVAESVYTLLDGLRTRYPNAKISTYRYDPATGMIRKTSSDGVSEHYSYDPAGRLKEVRDNQLQTILNYEYHETNQ</sequence>
<name>A0A174HIL5_9BACE</name>
<dbReference type="Gene3D" id="2.180.10.10">
    <property type="entry name" value="RHS repeat-associated core"/>
    <property type="match status" value="1"/>
</dbReference>
<dbReference type="STRING" id="338188.ERS852397_02700"/>
<protein>
    <submittedName>
        <fullName evidence="1">YD repeat protein</fullName>
    </submittedName>
</protein>
<dbReference type="RefSeq" id="WP_148326792.1">
    <property type="nucleotide sequence ID" value="NZ_CABIXA010000015.1"/>
</dbReference>
<accession>A0A174HIL5</accession>
<reference evidence="1 2" key="1">
    <citation type="submission" date="2015-09" db="EMBL/GenBank/DDBJ databases">
        <authorList>
            <consortium name="Pathogen Informatics"/>
        </authorList>
    </citation>
    <scope>NUCLEOTIDE SEQUENCE [LARGE SCALE GENOMIC DNA]</scope>
    <source>
        <strain evidence="1 2">2789STDY5608840</strain>
    </source>
</reference>
<organism evidence="1 2">
    <name type="scientific">Bacteroides finegoldii</name>
    <dbReference type="NCBI Taxonomy" id="338188"/>
    <lineage>
        <taxon>Bacteria</taxon>
        <taxon>Pseudomonadati</taxon>
        <taxon>Bacteroidota</taxon>
        <taxon>Bacteroidia</taxon>
        <taxon>Bacteroidales</taxon>
        <taxon>Bacteroidaceae</taxon>
        <taxon>Bacteroides</taxon>
    </lineage>
</organism>